<reference evidence="3 4" key="1">
    <citation type="submission" date="2016-11" db="EMBL/GenBank/DDBJ databases">
        <title>Genome sequence and comparative genomic analysis of clinical strain Elizabethkingia meningoseptica 61421 PRCM.</title>
        <authorList>
            <person name="Wang M."/>
            <person name="Hu S."/>
            <person name="Cao L."/>
            <person name="Jiang T."/>
            <person name="Zhou Y."/>
            <person name="Ming D."/>
        </authorList>
    </citation>
    <scope>NUCLEOTIDE SEQUENCE [LARGE SCALE GENOMIC DNA]</scope>
    <source>
        <strain evidence="3 4">61421 PRCM</strain>
    </source>
</reference>
<feature type="transmembrane region" description="Helical" evidence="2">
    <location>
        <begin position="77"/>
        <end position="96"/>
    </location>
</feature>
<evidence type="ECO:0000313" key="4">
    <source>
        <dbReference type="Proteomes" id="UP000188947"/>
    </source>
</evidence>
<keyword evidence="2" id="KW-0812">Transmembrane</keyword>
<keyword evidence="2" id="KW-0472">Membrane</keyword>
<name>A0A1T3F597_ELIME</name>
<comment type="caution">
    <text evidence="3">The sequence shown here is derived from an EMBL/GenBank/DDBJ whole genome shotgun (WGS) entry which is preliminary data.</text>
</comment>
<dbReference type="OrthoDB" id="704603at2"/>
<evidence type="ECO:0000256" key="1">
    <source>
        <dbReference type="SAM" id="MobiDB-lite"/>
    </source>
</evidence>
<proteinExistence type="predicted"/>
<dbReference type="eggNOG" id="ENOG50330AT">
    <property type="taxonomic scope" value="Bacteria"/>
</dbReference>
<evidence type="ECO:0000256" key="2">
    <source>
        <dbReference type="SAM" id="Phobius"/>
    </source>
</evidence>
<evidence type="ECO:0000313" key="3">
    <source>
        <dbReference type="EMBL" id="OOH97700.1"/>
    </source>
</evidence>
<protein>
    <submittedName>
        <fullName evidence="3">Uncharacterized protein</fullName>
    </submittedName>
</protein>
<sequence>MKTDRSQQYKEQYFKGASDDAEEKWLKEFSDDVFFKTLREEKEVKMDWSFEDFMDKVENPAPQKFQKAPVRISYTKWYWMAAGLAILLSFGGYLFLNQNTEDIKDNIVQHQIAEQSVPAGNDNTTIQPGTETKSPGADSGTPPKVLTEKNNIQEQFVQEKTFAKKNKKTVTVNPPVNSVPETTPEEDYNPNYVLINGKPVHSEEEATDITLKSLNLLASNIDNGVAKIGLIKNLSVNF</sequence>
<keyword evidence="4" id="KW-1185">Reference proteome</keyword>
<dbReference type="RefSeq" id="WP_077564119.1">
    <property type="nucleotide sequence ID" value="NZ_CP016378.1"/>
</dbReference>
<feature type="region of interest" description="Disordered" evidence="1">
    <location>
        <begin position="114"/>
        <end position="144"/>
    </location>
</feature>
<dbReference type="Proteomes" id="UP000188947">
    <property type="component" value="Unassembled WGS sequence"/>
</dbReference>
<dbReference type="EMBL" id="MPOG01000001">
    <property type="protein sequence ID" value="OOH97700.1"/>
    <property type="molecule type" value="Genomic_DNA"/>
</dbReference>
<dbReference type="STRING" id="238.BBD35_04060"/>
<gene>
    <name evidence="3" type="ORF">BMF97_00050</name>
</gene>
<feature type="compositionally biased region" description="Polar residues" evidence="1">
    <location>
        <begin position="121"/>
        <end position="133"/>
    </location>
</feature>
<dbReference type="AlphaFoldDB" id="A0A1T3F597"/>
<organism evidence="3 4">
    <name type="scientific">Elizabethkingia meningoseptica</name>
    <name type="common">Chryseobacterium meningosepticum</name>
    <dbReference type="NCBI Taxonomy" id="238"/>
    <lineage>
        <taxon>Bacteria</taxon>
        <taxon>Pseudomonadati</taxon>
        <taxon>Bacteroidota</taxon>
        <taxon>Flavobacteriia</taxon>
        <taxon>Flavobacteriales</taxon>
        <taxon>Weeksellaceae</taxon>
        <taxon>Elizabethkingia</taxon>
    </lineage>
</organism>
<accession>A0A1T3F597</accession>
<keyword evidence="2" id="KW-1133">Transmembrane helix</keyword>